<reference evidence="2 3" key="1">
    <citation type="submission" date="2023-12" db="EMBL/GenBank/DDBJ databases">
        <title>A high-quality genome assembly for Dillenia turbinata (Dilleniales).</title>
        <authorList>
            <person name="Chanderbali A."/>
        </authorList>
    </citation>
    <scope>NUCLEOTIDE SEQUENCE [LARGE SCALE GENOMIC DNA]</scope>
    <source>
        <strain evidence="2">LSX21</strain>
        <tissue evidence="2">Leaf</tissue>
    </source>
</reference>
<name>A0AAN8ZJU5_9MAGN</name>
<feature type="compositionally biased region" description="Basic and acidic residues" evidence="1">
    <location>
        <begin position="162"/>
        <end position="174"/>
    </location>
</feature>
<dbReference type="PANTHER" id="PTHR39104">
    <property type="entry name" value="AMINO ACID-LIGASE"/>
    <property type="match status" value="1"/>
</dbReference>
<evidence type="ECO:0000313" key="3">
    <source>
        <dbReference type="Proteomes" id="UP001370490"/>
    </source>
</evidence>
<comment type="caution">
    <text evidence="2">The sequence shown here is derived from an EMBL/GenBank/DDBJ whole genome shotgun (WGS) entry which is preliminary data.</text>
</comment>
<keyword evidence="3" id="KW-1185">Reference proteome</keyword>
<dbReference type="PANTHER" id="PTHR39104:SF1">
    <property type="entry name" value="AMINO ACID-LIGASE"/>
    <property type="match status" value="1"/>
</dbReference>
<feature type="region of interest" description="Disordered" evidence="1">
    <location>
        <begin position="162"/>
        <end position="181"/>
    </location>
</feature>
<dbReference type="Proteomes" id="UP001370490">
    <property type="component" value="Unassembled WGS sequence"/>
</dbReference>
<gene>
    <name evidence="2" type="ORF">RJ641_030047</name>
</gene>
<organism evidence="2 3">
    <name type="scientific">Dillenia turbinata</name>
    <dbReference type="NCBI Taxonomy" id="194707"/>
    <lineage>
        <taxon>Eukaryota</taxon>
        <taxon>Viridiplantae</taxon>
        <taxon>Streptophyta</taxon>
        <taxon>Embryophyta</taxon>
        <taxon>Tracheophyta</taxon>
        <taxon>Spermatophyta</taxon>
        <taxon>Magnoliopsida</taxon>
        <taxon>eudicotyledons</taxon>
        <taxon>Gunneridae</taxon>
        <taxon>Pentapetalae</taxon>
        <taxon>Dilleniales</taxon>
        <taxon>Dilleniaceae</taxon>
        <taxon>Dillenia</taxon>
    </lineage>
</organism>
<accession>A0AAN8ZJU5</accession>
<protein>
    <submittedName>
        <fullName evidence="2">Uncharacterized protein</fullName>
    </submittedName>
</protein>
<proteinExistence type="predicted"/>
<evidence type="ECO:0000313" key="2">
    <source>
        <dbReference type="EMBL" id="KAK6940516.1"/>
    </source>
</evidence>
<evidence type="ECO:0000256" key="1">
    <source>
        <dbReference type="SAM" id="MobiDB-lite"/>
    </source>
</evidence>
<dbReference type="EMBL" id="JBAMMX010000005">
    <property type="protein sequence ID" value="KAK6940516.1"/>
    <property type="molecule type" value="Genomic_DNA"/>
</dbReference>
<dbReference type="AlphaFoldDB" id="A0AAN8ZJU5"/>
<sequence length="216" mass="24112">MRQEKKKTVKLYCPSLSKIIPITASEDQKLDLGSIARGFGLDPATLKLNGHFISRGIDLISSSVTWKSLLSFFSSRGLSTGSDGSDPLIVDGKLCKSGTKRTLDTCLQDEHVQTTVSKTSPTEEVNLVKKLRDNSSAFEDVGTPIARFNLFSLKRKQQHADVDPLKRPRFKENNSGRVHNIHLGSHSRFSCSYINHNLKRMREDGIILTAPCKRTR</sequence>